<evidence type="ECO:0000256" key="1">
    <source>
        <dbReference type="SAM" id="Phobius"/>
    </source>
</evidence>
<evidence type="ECO:0000313" key="3">
    <source>
        <dbReference type="EMBL" id="MCD1654190.1"/>
    </source>
</evidence>
<feature type="transmembrane region" description="Helical" evidence="1">
    <location>
        <begin position="15"/>
        <end position="33"/>
    </location>
</feature>
<reference evidence="3" key="1">
    <citation type="submission" date="2021-08" db="EMBL/GenBank/DDBJ databases">
        <title>Comparative analyses of Brucepasteria parasyntrophica and Teretinema zuelzerae.</title>
        <authorList>
            <person name="Song Y."/>
            <person name="Brune A."/>
        </authorList>
    </citation>
    <scope>NUCLEOTIDE SEQUENCE</scope>
    <source>
        <strain evidence="3">DSM 1903</strain>
    </source>
</reference>
<dbReference type="InterPro" id="IPR023346">
    <property type="entry name" value="Lysozyme-like_dom_sf"/>
</dbReference>
<name>A0AAE3JJF9_9SPIR</name>
<keyword evidence="4" id="KW-1185">Reference proteome</keyword>
<keyword evidence="1" id="KW-1133">Transmembrane helix</keyword>
<dbReference type="RefSeq" id="WP_230754178.1">
    <property type="nucleotide sequence ID" value="NZ_JAINWA010000001.1"/>
</dbReference>
<dbReference type="InterPro" id="IPR008258">
    <property type="entry name" value="Transglycosylase_SLT_dom_1"/>
</dbReference>
<evidence type="ECO:0000313" key="4">
    <source>
        <dbReference type="Proteomes" id="UP001198163"/>
    </source>
</evidence>
<keyword evidence="1" id="KW-0812">Transmembrane</keyword>
<comment type="caution">
    <text evidence="3">The sequence shown here is derived from an EMBL/GenBank/DDBJ whole genome shotgun (WGS) entry which is preliminary data.</text>
</comment>
<gene>
    <name evidence="3" type="ORF">K7J14_05680</name>
</gene>
<accession>A0AAE3JJF9</accession>
<dbReference type="Pfam" id="PF01464">
    <property type="entry name" value="SLT"/>
    <property type="match status" value="1"/>
</dbReference>
<feature type="domain" description="Transglycosylase SLT" evidence="2">
    <location>
        <begin position="105"/>
        <end position="209"/>
    </location>
</feature>
<evidence type="ECO:0000259" key="2">
    <source>
        <dbReference type="Pfam" id="PF01464"/>
    </source>
</evidence>
<protein>
    <submittedName>
        <fullName evidence="3">Transglycosylase SLT domain-containing protein</fullName>
    </submittedName>
</protein>
<organism evidence="3 4">
    <name type="scientific">Teretinema zuelzerae</name>
    <dbReference type="NCBI Taxonomy" id="156"/>
    <lineage>
        <taxon>Bacteria</taxon>
        <taxon>Pseudomonadati</taxon>
        <taxon>Spirochaetota</taxon>
        <taxon>Spirochaetia</taxon>
        <taxon>Spirochaetales</taxon>
        <taxon>Treponemataceae</taxon>
        <taxon>Teretinema</taxon>
    </lineage>
</organism>
<keyword evidence="1" id="KW-0472">Membrane</keyword>
<dbReference type="Gene3D" id="1.10.530.10">
    <property type="match status" value="1"/>
</dbReference>
<dbReference type="SUPFAM" id="SSF53955">
    <property type="entry name" value="Lysozyme-like"/>
    <property type="match status" value="1"/>
</dbReference>
<dbReference type="Proteomes" id="UP001198163">
    <property type="component" value="Unassembled WGS sequence"/>
</dbReference>
<sequence>MTQKNATTSHFPGKIFLAMFIFGLLVLSGRFLFSRFFSLATTFQEIANEPDLASVAGPEFFHQSAINTGREEELGLPLYQSEISRADVLWFYSHITKNEEMARIILENASKNSIDPPLAFALAWEESRYTPRAVNKNAASIDRGLFQLNNKAFPKLTEKDFFNAATNAKFGLSHLRYCIDLSGNEVAALAMYNAGTTKVRNDNTPKRTLDYISRIMAYKEGLEKTFAREVAGRYSVDKKGNVRLKSGN</sequence>
<dbReference type="AlphaFoldDB" id="A0AAE3JJF9"/>
<dbReference type="EMBL" id="JAINWA010000001">
    <property type="protein sequence ID" value="MCD1654190.1"/>
    <property type="molecule type" value="Genomic_DNA"/>
</dbReference>
<proteinExistence type="predicted"/>